<evidence type="ECO:0000313" key="10">
    <source>
        <dbReference type="Proteomes" id="UP000286746"/>
    </source>
</evidence>
<protein>
    <recommendedName>
        <fullName evidence="2">alpha-L-fucosidase</fullName>
        <ecNumber evidence="2">3.2.1.51</ecNumber>
    </recommendedName>
</protein>
<reference evidence="9 10" key="1">
    <citation type="submission" date="2018-11" db="EMBL/GenBank/DDBJ databases">
        <title>Whole genome sequence of Streptomyces paromomycinus NBRC 15454(T).</title>
        <authorList>
            <person name="Komaki H."/>
            <person name="Tamura T."/>
        </authorList>
    </citation>
    <scope>NUCLEOTIDE SEQUENCE [LARGE SCALE GENOMIC DNA]</scope>
    <source>
        <strain evidence="9 10">NBRC 15454</strain>
    </source>
</reference>
<dbReference type="GO" id="GO:0016139">
    <property type="term" value="P:glycoside catabolic process"/>
    <property type="evidence" value="ECO:0007669"/>
    <property type="project" value="TreeGrafter"/>
</dbReference>
<dbReference type="SMART" id="SM00812">
    <property type="entry name" value="Alpha_L_fucos"/>
    <property type="match status" value="1"/>
</dbReference>
<keyword evidence="5" id="KW-0326">Glycosidase</keyword>
<dbReference type="InterPro" id="IPR057739">
    <property type="entry name" value="Glyco_hydro_29_N"/>
</dbReference>
<dbReference type="EC" id="3.2.1.51" evidence="2"/>
<evidence type="ECO:0000256" key="7">
    <source>
        <dbReference type="SAM" id="SignalP"/>
    </source>
</evidence>
<sequence length="611" mass="66788">MARSRSRARFRARFRTAFALTVAAALALPFPLRASAADGRPDPVRPQASARQPVQPSAAVRQPVQPPPFSRHPTANPCQGPVRPASQMTVLPCDTPARIIEKAARIVPTAAQRAWQEREVTAFTHFGMNTFTGREWGSGTEDPTWFAPPRLDVDQWMRAYKAAGAEQVMLTVKHHDGFVLYPSRYTPHTVRASPGRPDVVGAYVRAARKAGLAVGLYLSPSDGAELPHARHARWVEEVRRKQAEGKPLSLPERVALEDRGRAPAGLGRFGNGSPVTERTLPALVPGDDRADAVRDGRLPSFTVRADDYGAYYLNQVYELLTQYGPVEELWLDGANPWADAGITQKYDVRQWFETIRRLSPRTVVFQGPQGVRWVGNERGVARETEWSVTPSAVDPWSVLSGGLPNDSTDADIGSRAKLLAPATKYLQWYPAEADVSIRPGWFHHPWERPKTPGQLLALYEKSVGRNASLLLNVPPGRGGRIDAADAAALAGFGRAVRETYGKDLLAGGRDLLTDGRDRSAGGRSVPERPGGITFDRVGLGEDPRYGQRVERFAVEARTGGTWRRIAGGTTVGHRRILALPAPVTADAVRVRVLAARAAPRLTPVTAHRSRA</sequence>
<feature type="chain" id="PRO_5019463196" description="alpha-L-fucosidase" evidence="7">
    <location>
        <begin position="37"/>
        <end position="611"/>
    </location>
</feature>
<keyword evidence="4" id="KW-0378">Hydrolase</keyword>
<proteinExistence type="inferred from homology"/>
<evidence type="ECO:0000313" key="9">
    <source>
        <dbReference type="EMBL" id="GCD45769.1"/>
    </source>
</evidence>
<dbReference type="GO" id="GO:0005764">
    <property type="term" value="C:lysosome"/>
    <property type="evidence" value="ECO:0007669"/>
    <property type="project" value="TreeGrafter"/>
</dbReference>
<dbReference type="AlphaFoldDB" id="A0A401W8Y8"/>
<dbReference type="SUPFAM" id="SSF51445">
    <property type="entry name" value="(Trans)glycosidases"/>
    <property type="match status" value="1"/>
</dbReference>
<evidence type="ECO:0000256" key="2">
    <source>
        <dbReference type="ARBA" id="ARBA00012662"/>
    </source>
</evidence>
<comment type="caution">
    <text evidence="9">The sequence shown here is derived from an EMBL/GenBank/DDBJ whole genome shotgun (WGS) entry which is preliminary data.</text>
</comment>
<keyword evidence="3 7" id="KW-0732">Signal</keyword>
<dbReference type="Proteomes" id="UP000286746">
    <property type="component" value="Unassembled WGS sequence"/>
</dbReference>
<evidence type="ECO:0000256" key="5">
    <source>
        <dbReference type="ARBA" id="ARBA00023295"/>
    </source>
</evidence>
<dbReference type="InterPro" id="IPR000933">
    <property type="entry name" value="Glyco_hydro_29"/>
</dbReference>
<evidence type="ECO:0000256" key="3">
    <source>
        <dbReference type="ARBA" id="ARBA00022729"/>
    </source>
</evidence>
<dbReference type="Pfam" id="PF01120">
    <property type="entry name" value="Alpha_L_fucos"/>
    <property type="match status" value="1"/>
</dbReference>
<comment type="similarity">
    <text evidence="1">Belongs to the glycosyl hydrolase 29 family.</text>
</comment>
<evidence type="ECO:0000259" key="8">
    <source>
        <dbReference type="Pfam" id="PF01120"/>
    </source>
</evidence>
<dbReference type="EMBL" id="BHZD01000001">
    <property type="protein sequence ID" value="GCD45769.1"/>
    <property type="molecule type" value="Genomic_DNA"/>
</dbReference>
<keyword evidence="10" id="KW-1185">Reference proteome</keyword>
<dbReference type="InterPro" id="IPR017853">
    <property type="entry name" value="GH"/>
</dbReference>
<evidence type="ECO:0000256" key="4">
    <source>
        <dbReference type="ARBA" id="ARBA00022801"/>
    </source>
</evidence>
<dbReference type="Gene3D" id="2.60.120.260">
    <property type="entry name" value="Galactose-binding domain-like"/>
    <property type="match status" value="1"/>
</dbReference>
<feature type="signal peptide" evidence="7">
    <location>
        <begin position="1"/>
        <end position="36"/>
    </location>
</feature>
<evidence type="ECO:0000256" key="1">
    <source>
        <dbReference type="ARBA" id="ARBA00007951"/>
    </source>
</evidence>
<dbReference type="Gene3D" id="3.20.20.80">
    <property type="entry name" value="Glycosidases"/>
    <property type="match status" value="2"/>
</dbReference>
<feature type="region of interest" description="Disordered" evidence="6">
    <location>
        <begin position="38"/>
        <end position="84"/>
    </location>
</feature>
<evidence type="ECO:0000256" key="6">
    <source>
        <dbReference type="SAM" id="MobiDB-lite"/>
    </source>
</evidence>
<name>A0A401W8Y8_STREY</name>
<dbReference type="PANTHER" id="PTHR10030">
    <property type="entry name" value="ALPHA-L-FUCOSIDASE"/>
    <property type="match status" value="1"/>
</dbReference>
<accession>A0A401W8Y8</accession>
<organism evidence="9 10">
    <name type="scientific">Streptomyces paromomycinus</name>
    <name type="common">Streptomyces rimosus subsp. paromomycinus</name>
    <dbReference type="NCBI Taxonomy" id="92743"/>
    <lineage>
        <taxon>Bacteria</taxon>
        <taxon>Bacillati</taxon>
        <taxon>Actinomycetota</taxon>
        <taxon>Actinomycetes</taxon>
        <taxon>Kitasatosporales</taxon>
        <taxon>Streptomycetaceae</taxon>
        <taxon>Streptomyces</taxon>
    </lineage>
</organism>
<gene>
    <name evidence="9" type="ORF">GKJPGBOP_05507</name>
</gene>
<dbReference type="GO" id="GO:0004560">
    <property type="term" value="F:alpha-L-fucosidase activity"/>
    <property type="evidence" value="ECO:0007669"/>
    <property type="project" value="InterPro"/>
</dbReference>
<dbReference type="GO" id="GO:0006004">
    <property type="term" value="P:fucose metabolic process"/>
    <property type="evidence" value="ECO:0007669"/>
    <property type="project" value="TreeGrafter"/>
</dbReference>
<dbReference type="PANTHER" id="PTHR10030:SF37">
    <property type="entry name" value="ALPHA-L-FUCOSIDASE-RELATED"/>
    <property type="match status" value="1"/>
</dbReference>
<feature type="domain" description="Glycoside hydrolase family 29 N-terminal" evidence="8">
    <location>
        <begin position="144"/>
        <end position="494"/>
    </location>
</feature>